<dbReference type="AlphaFoldDB" id="A0A6C0CGL5"/>
<sequence length="144" mass="17139">MTTIIDEEEPDGFIIYMFDSEPKEKASIQLECPDIPPKKNVHLHLFEQLLMIYVGGLKHLWSDSDGKVDLTKLTEENIQLMKRYFESIDYEVNIEVFDLSTYQFKFPDYFKNQEKITDAIMLNEFFYESQGSDTKMYRISFDFL</sequence>
<reference evidence="1" key="1">
    <citation type="journal article" date="2020" name="Nature">
        <title>Giant virus diversity and host interactions through global metagenomics.</title>
        <authorList>
            <person name="Schulz F."/>
            <person name="Roux S."/>
            <person name="Paez-Espino D."/>
            <person name="Jungbluth S."/>
            <person name="Walsh D.A."/>
            <person name="Denef V.J."/>
            <person name="McMahon K.D."/>
            <person name="Konstantinidis K.T."/>
            <person name="Eloe-Fadrosh E.A."/>
            <person name="Kyrpides N.C."/>
            <person name="Woyke T."/>
        </authorList>
    </citation>
    <scope>NUCLEOTIDE SEQUENCE</scope>
    <source>
        <strain evidence="1">GVMAG-M-3300020595-32</strain>
    </source>
</reference>
<proteinExistence type="predicted"/>
<protein>
    <submittedName>
        <fullName evidence="1">Uncharacterized protein</fullName>
    </submittedName>
</protein>
<name>A0A6C0CGL5_9ZZZZ</name>
<dbReference type="EMBL" id="MN739397">
    <property type="protein sequence ID" value="QHT02705.1"/>
    <property type="molecule type" value="Genomic_DNA"/>
</dbReference>
<evidence type="ECO:0000313" key="1">
    <source>
        <dbReference type="EMBL" id="QHT02705.1"/>
    </source>
</evidence>
<organism evidence="1">
    <name type="scientific">viral metagenome</name>
    <dbReference type="NCBI Taxonomy" id="1070528"/>
    <lineage>
        <taxon>unclassified sequences</taxon>
        <taxon>metagenomes</taxon>
        <taxon>organismal metagenomes</taxon>
    </lineage>
</organism>
<accession>A0A6C0CGL5</accession>